<evidence type="ECO:0000256" key="1">
    <source>
        <dbReference type="SAM" id="MobiDB-lite"/>
    </source>
</evidence>
<feature type="region of interest" description="Disordered" evidence="1">
    <location>
        <begin position="1"/>
        <end position="96"/>
    </location>
</feature>
<accession>A0A9P6F265</accession>
<proteinExistence type="predicted"/>
<sequence>MVNQNCNSRRRNNRHRTRRTRLSPYSAKATNSNAQNLWGLVPEEEDEMRNVKKRSDSAPTSAAASKNKRSQQARRRRRQRVTTAATRRQRAPKSLQNQYEDEFPPCCDTRQEALFDGKFRGCRPGFRDSTMSVSIKGIEFTAVAVPHRERSCISTEVAEGLGLCVHIVCYYSEPLLGSFVKQTLHSIPTYLGSSKQCRVSSEFDVVDMEYYDVYLGADLLPVYLKEHPNYVL</sequence>
<comment type="caution">
    <text evidence="2">The sequence shown here is derived from an EMBL/GenBank/DDBJ whole genome shotgun (WGS) entry which is preliminary data.</text>
</comment>
<keyword evidence="3" id="KW-1185">Reference proteome</keyword>
<gene>
    <name evidence="2" type="ORF">EC957_004561</name>
</gene>
<name>A0A9P6F265_9FUNG</name>
<evidence type="ECO:0000313" key="2">
    <source>
        <dbReference type="EMBL" id="KAF9540202.1"/>
    </source>
</evidence>
<evidence type="ECO:0000313" key="3">
    <source>
        <dbReference type="Proteomes" id="UP000723463"/>
    </source>
</evidence>
<protein>
    <submittedName>
        <fullName evidence="2">Uncharacterized protein</fullName>
    </submittedName>
</protein>
<feature type="compositionally biased region" description="Basic residues" evidence="1">
    <location>
        <begin position="66"/>
        <end position="80"/>
    </location>
</feature>
<organism evidence="2 3">
    <name type="scientific">Mortierella hygrophila</name>
    <dbReference type="NCBI Taxonomy" id="979708"/>
    <lineage>
        <taxon>Eukaryota</taxon>
        <taxon>Fungi</taxon>
        <taxon>Fungi incertae sedis</taxon>
        <taxon>Mucoromycota</taxon>
        <taxon>Mortierellomycotina</taxon>
        <taxon>Mortierellomycetes</taxon>
        <taxon>Mortierellales</taxon>
        <taxon>Mortierellaceae</taxon>
        <taxon>Mortierella</taxon>
    </lineage>
</organism>
<reference evidence="2" key="1">
    <citation type="journal article" date="2020" name="Fungal Divers.">
        <title>Resolving the Mortierellaceae phylogeny through synthesis of multi-gene phylogenetics and phylogenomics.</title>
        <authorList>
            <person name="Vandepol N."/>
            <person name="Liber J."/>
            <person name="Desiro A."/>
            <person name="Na H."/>
            <person name="Kennedy M."/>
            <person name="Barry K."/>
            <person name="Grigoriev I.V."/>
            <person name="Miller A.N."/>
            <person name="O'Donnell K."/>
            <person name="Stajich J.E."/>
            <person name="Bonito G."/>
        </authorList>
    </citation>
    <scope>NUCLEOTIDE SEQUENCE</scope>
    <source>
        <strain evidence="2">NRRL 2591</strain>
    </source>
</reference>
<feature type="compositionally biased region" description="Basic residues" evidence="1">
    <location>
        <begin position="8"/>
        <end position="21"/>
    </location>
</feature>
<dbReference type="AlphaFoldDB" id="A0A9P6F265"/>
<dbReference type="EMBL" id="JAAAXW010000210">
    <property type="protein sequence ID" value="KAF9540202.1"/>
    <property type="molecule type" value="Genomic_DNA"/>
</dbReference>
<dbReference type="Proteomes" id="UP000723463">
    <property type="component" value="Unassembled WGS sequence"/>
</dbReference>